<accession>N9WGJ7</accession>
<dbReference type="Proteomes" id="UP000013097">
    <property type="component" value="Unassembled WGS sequence"/>
</dbReference>
<reference evidence="1 2" key="1">
    <citation type="submission" date="2013-01" db="EMBL/GenBank/DDBJ databases">
        <title>The Genome Sequence of Clostridium colicanis 209318.</title>
        <authorList>
            <consortium name="The Broad Institute Genome Sequencing Platform"/>
            <person name="Earl A."/>
            <person name="Ward D."/>
            <person name="Feldgarden M."/>
            <person name="Gevers D."/>
            <person name="Courvalin P."/>
            <person name="Lambert T."/>
            <person name="Walker B."/>
            <person name="Young S.K."/>
            <person name="Zeng Q."/>
            <person name="Gargeya S."/>
            <person name="Fitzgerald M."/>
            <person name="Haas B."/>
            <person name="Abouelleil A."/>
            <person name="Alvarado L."/>
            <person name="Arachchi H.M."/>
            <person name="Berlin A.M."/>
            <person name="Chapman S.B."/>
            <person name="Dewar J."/>
            <person name="Goldberg J."/>
            <person name="Griggs A."/>
            <person name="Gujja S."/>
            <person name="Hansen M."/>
            <person name="Howarth C."/>
            <person name="Imamovic A."/>
            <person name="Larimer J."/>
            <person name="McCowan C."/>
            <person name="Murphy C."/>
            <person name="Neiman D."/>
            <person name="Pearson M."/>
            <person name="Priest M."/>
            <person name="Roberts A."/>
            <person name="Saif S."/>
            <person name="Shea T."/>
            <person name="Sisk P."/>
            <person name="Sykes S."/>
            <person name="Wortman J."/>
            <person name="Nusbaum C."/>
            <person name="Birren B."/>
        </authorList>
    </citation>
    <scope>NUCLEOTIDE SEQUENCE [LARGE SCALE GENOMIC DNA]</scope>
    <source>
        <strain evidence="1 2">209318</strain>
    </source>
</reference>
<keyword evidence="2" id="KW-1185">Reference proteome</keyword>
<proteinExistence type="predicted"/>
<protein>
    <submittedName>
        <fullName evidence="1">Uncharacterized protein</fullName>
    </submittedName>
</protein>
<name>N9WGJ7_9CLOT</name>
<organism evidence="1 2">
    <name type="scientific">Clostridium thermobutyricum</name>
    <dbReference type="NCBI Taxonomy" id="29372"/>
    <lineage>
        <taxon>Bacteria</taxon>
        <taxon>Bacillati</taxon>
        <taxon>Bacillota</taxon>
        <taxon>Clostridia</taxon>
        <taxon>Eubacteriales</taxon>
        <taxon>Clostridiaceae</taxon>
        <taxon>Clostridium</taxon>
    </lineage>
</organism>
<evidence type="ECO:0000313" key="2">
    <source>
        <dbReference type="Proteomes" id="UP000013097"/>
    </source>
</evidence>
<evidence type="ECO:0000313" key="1">
    <source>
        <dbReference type="EMBL" id="ENZ02005.1"/>
    </source>
</evidence>
<dbReference type="AlphaFoldDB" id="N9WGJ7"/>
<dbReference type="RefSeq" id="WP_002597741.1">
    <property type="nucleotide sequence ID" value="NZ_KB850956.1"/>
</dbReference>
<comment type="caution">
    <text evidence="1">The sequence shown here is derived from an EMBL/GenBank/DDBJ whole genome shotgun (WGS) entry which is preliminary data.</text>
</comment>
<gene>
    <name evidence="1" type="ORF">HMPREF1092_01240</name>
</gene>
<dbReference type="PATRIC" id="fig|999411.4.peg.1215"/>
<dbReference type="EMBL" id="AGYT01000008">
    <property type="protein sequence ID" value="ENZ02005.1"/>
    <property type="molecule type" value="Genomic_DNA"/>
</dbReference>
<sequence length="85" mass="9802">MLTVNHELLNAICCYTSLSKVKVYEKLDLNKYFNFSYFCRITGIEGYPTPENIEVIQKALDESFTITELSGIATIQNTLMKRKRS</sequence>
<dbReference type="HOGENOM" id="CLU_2506859_0_0_9"/>